<reference evidence="2" key="1">
    <citation type="submission" date="2020-11" db="EMBL/GenBank/DDBJ databases">
        <title>Isolation and identification of active actinomycetes.</title>
        <authorList>
            <person name="Yu B."/>
        </authorList>
    </citation>
    <scope>NUCLEOTIDE SEQUENCE</scope>
    <source>
        <strain evidence="2">NEAU-YB345</strain>
    </source>
</reference>
<feature type="region of interest" description="Disordered" evidence="1">
    <location>
        <begin position="155"/>
        <end position="192"/>
    </location>
</feature>
<dbReference type="Proteomes" id="UP000657385">
    <property type="component" value="Unassembled WGS sequence"/>
</dbReference>
<name>A0A931B7W2_9ACTN</name>
<organism evidence="2 3">
    <name type="scientific">Streptacidiphilus fuscans</name>
    <dbReference type="NCBI Taxonomy" id="2789292"/>
    <lineage>
        <taxon>Bacteria</taxon>
        <taxon>Bacillati</taxon>
        <taxon>Actinomycetota</taxon>
        <taxon>Actinomycetes</taxon>
        <taxon>Kitasatosporales</taxon>
        <taxon>Streptomycetaceae</taxon>
        <taxon>Streptacidiphilus</taxon>
    </lineage>
</organism>
<dbReference type="RefSeq" id="WP_196196928.1">
    <property type="nucleotide sequence ID" value="NZ_JADPRT010000013.1"/>
</dbReference>
<evidence type="ECO:0000313" key="3">
    <source>
        <dbReference type="Proteomes" id="UP000657385"/>
    </source>
</evidence>
<dbReference type="AlphaFoldDB" id="A0A931B7W2"/>
<dbReference type="EMBL" id="JADPRT010000013">
    <property type="protein sequence ID" value="MBF9071756.1"/>
    <property type="molecule type" value="Genomic_DNA"/>
</dbReference>
<comment type="caution">
    <text evidence="2">The sequence shown here is derived from an EMBL/GenBank/DDBJ whole genome shotgun (WGS) entry which is preliminary data.</text>
</comment>
<sequence>MSTRSLVARPCPDGGWEGRYVHSDGNPDFMVPVLIAAQRCRFAGDQDALAAHLLSHEGGWEYLGDELIDPTPDLASMFAELGEGSCYCHDWDGGAPEPLATDDDVRGTDHIEWIYVLRPEGLEVISTRRDRDDLRGPVLPWDTNLHQPISETAFHRWRPTTPPPTRLARPPRVAPPAPATAAQFISRKPAAR</sequence>
<gene>
    <name evidence="2" type="ORF">I2501_27405</name>
</gene>
<keyword evidence="3" id="KW-1185">Reference proteome</keyword>
<evidence type="ECO:0000256" key="1">
    <source>
        <dbReference type="SAM" id="MobiDB-lite"/>
    </source>
</evidence>
<accession>A0A931B7W2</accession>
<protein>
    <submittedName>
        <fullName evidence="2">Uncharacterized protein</fullName>
    </submittedName>
</protein>
<proteinExistence type="predicted"/>
<evidence type="ECO:0000313" key="2">
    <source>
        <dbReference type="EMBL" id="MBF9071756.1"/>
    </source>
</evidence>